<dbReference type="PANTHER" id="PTHR36710:SF18">
    <property type="entry name" value="PECTINESTERASE INHIBITOR 5-RELATED"/>
    <property type="match status" value="1"/>
</dbReference>
<evidence type="ECO:0000313" key="6">
    <source>
        <dbReference type="EMBL" id="KAK4353303.1"/>
    </source>
</evidence>
<dbReference type="InterPro" id="IPR006501">
    <property type="entry name" value="Pectinesterase_inhib_dom"/>
</dbReference>
<feature type="domain" description="Pectinesterase inhibitor" evidence="5">
    <location>
        <begin position="23"/>
        <end position="167"/>
    </location>
</feature>
<organism evidence="6 7">
    <name type="scientific">Anisodus tanguticus</name>
    <dbReference type="NCBI Taxonomy" id="243964"/>
    <lineage>
        <taxon>Eukaryota</taxon>
        <taxon>Viridiplantae</taxon>
        <taxon>Streptophyta</taxon>
        <taxon>Embryophyta</taxon>
        <taxon>Tracheophyta</taxon>
        <taxon>Spermatophyta</taxon>
        <taxon>Magnoliopsida</taxon>
        <taxon>eudicotyledons</taxon>
        <taxon>Gunneridae</taxon>
        <taxon>Pentapetalae</taxon>
        <taxon>asterids</taxon>
        <taxon>lamiids</taxon>
        <taxon>Solanales</taxon>
        <taxon>Solanaceae</taxon>
        <taxon>Solanoideae</taxon>
        <taxon>Hyoscyameae</taxon>
        <taxon>Anisodus</taxon>
    </lineage>
</organism>
<dbReference type="InterPro" id="IPR052421">
    <property type="entry name" value="PCW_Enzyme_Inhibitor"/>
</dbReference>
<dbReference type="NCBIfam" id="TIGR01614">
    <property type="entry name" value="PME_inhib"/>
    <property type="match status" value="1"/>
</dbReference>
<dbReference type="FunFam" id="1.20.140.40:FF:000008">
    <property type="entry name" value="Invertase/pectin methylesterase inhibitor family protein"/>
    <property type="match status" value="1"/>
</dbReference>
<dbReference type="SUPFAM" id="SSF101148">
    <property type="entry name" value="Plant invertase/pectin methylesterase inhibitor"/>
    <property type="match status" value="1"/>
</dbReference>
<dbReference type="Proteomes" id="UP001291623">
    <property type="component" value="Unassembled WGS sequence"/>
</dbReference>
<evidence type="ECO:0000256" key="4">
    <source>
        <dbReference type="SAM" id="SignalP"/>
    </source>
</evidence>
<name>A0AAE1V201_9SOLA</name>
<evidence type="ECO:0000313" key="7">
    <source>
        <dbReference type="Proteomes" id="UP001291623"/>
    </source>
</evidence>
<keyword evidence="2" id="KW-1015">Disulfide bond</keyword>
<dbReference type="InterPro" id="IPR035513">
    <property type="entry name" value="Invertase/methylesterase_inhib"/>
</dbReference>
<protein>
    <recommendedName>
        <fullName evidence="5">Pectinesterase inhibitor domain-containing protein</fullName>
    </recommendedName>
</protein>
<reference evidence="6" key="1">
    <citation type="submission" date="2023-12" db="EMBL/GenBank/DDBJ databases">
        <title>Genome assembly of Anisodus tanguticus.</title>
        <authorList>
            <person name="Wang Y.-J."/>
        </authorList>
    </citation>
    <scope>NUCLEOTIDE SEQUENCE</scope>
    <source>
        <strain evidence="6">KB-2021</strain>
        <tissue evidence="6">Leaf</tissue>
    </source>
</reference>
<dbReference type="EMBL" id="JAVYJV010000015">
    <property type="protein sequence ID" value="KAK4353303.1"/>
    <property type="molecule type" value="Genomic_DNA"/>
</dbReference>
<comment type="caution">
    <text evidence="6">The sequence shown here is derived from an EMBL/GenBank/DDBJ whole genome shotgun (WGS) entry which is preliminary data.</text>
</comment>
<dbReference type="GO" id="GO:0046910">
    <property type="term" value="F:pectinesterase inhibitor activity"/>
    <property type="evidence" value="ECO:0007669"/>
    <property type="project" value="InterPro"/>
</dbReference>
<dbReference type="Pfam" id="PF04043">
    <property type="entry name" value="PMEI"/>
    <property type="match status" value="1"/>
</dbReference>
<evidence type="ECO:0000256" key="2">
    <source>
        <dbReference type="ARBA" id="ARBA00023157"/>
    </source>
</evidence>
<keyword evidence="7" id="KW-1185">Reference proteome</keyword>
<keyword evidence="1 4" id="KW-0732">Signal</keyword>
<proteinExistence type="inferred from homology"/>
<dbReference type="Gene3D" id="1.20.140.40">
    <property type="entry name" value="Invertase/pectin methylesterase inhibitor family protein"/>
    <property type="match status" value="1"/>
</dbReference>
<evidence type="ECO:0000259" key="5">
    <source>
        <dbReference type="SMART" id="SM00856"/>
    </source>
</evidence>
<feature type="chain" id="PRO_5042226542" description="Pectinesterase inhibitor domain-containing protein" evidence="4">
    <location>
        <begin position="26"/>
        <end position="175"/>
    </location>
</feature>
<accession>A0AAE1V201</accession>
<evidence type="ECO:0000256" key="3">
    <source>
        <dbReference type="ARBA" id="ARBA00038471"/>
    </source>
</evidence>
<gene>
    <name evidence="6" type="ORF">RND71_028821</name>
</gene>
<dbReference type="CDD" id="cd15797">
    <property type="entry name" value="PMEI"/>
    <property type="match status" value="1"/>
</dbReference>
<dbReference type="InterPro" id="IPR034086">
    <property type="entry name" value="PMEI_plant"/>
</dbReference>
<evidence type="ECO:0000256" key="1">
    <source>
        <dbReference type="ARBA" id="ARBA00022729"/>
    </source>
</evidence>
<sequence length="175" mass="19886">MSTSSQFSLLILFFNLFLLIGFSFGHFIPSVCKQIKNETFCKEILGSNPKAQRANLFTLEKIAINLTISHFNATNDKVQSLLLKEKDPNLSNIYGNCSSNYEDGVAFLKQAELYLKFKQFWDLGYSAKDANQNTIFCEKSFKKTAFRSLLTNDNYVLGLLCDIVVVISNMLLKSY</sequence>
<feature type="signal peptide" evidence="4">
    <location>
        <begin position="1"/>
        <end position="25"/>
    </location>
</feature>
<dbReference type="PANTHER" id="PTHR36710">
    <property type="entry name" value="PECTINESTERASE INHIBITOR-LIKE"/>
    <property type="match status" value="1"/>
</dbReference>
<comment type="similarity">
    <text evidence="3">Belongs to the PMEI family.</text>
</comment>
<dbReference type="SMART" id="SM00856">
    <property type="entry name" value="PMEI"/>
    <property type="match status" value="1"/>
</dbReference>
<dbReference type="AlphaFoldDB" id="A0AAE1V201"/>